<keyword evidence="2 7" id="KW-0436">Ligase</keyword>
<dbReference type="GO" id="GO:0016874">
    <property type="term" value="F:ligase activity"/>
    <property type="evidence" value="ECO:0007669"/>
    <property type="project" value="UniProtKB-KW"/>
</dbReference>
<dbReference type="GO" id="GO:0006633">
    <property type="term" value="P:fatty acid biosynthetic process"/>
    <property type="evidence" value="ECO:0007669"/>
    <property type="project" value="TreeGrafter"/>
</dbReference>
<organism evidence="7">
    <name type="scientific">Cyanothece sp. (strain PCC 7425 / ATCC 29141)</name>
    <dbReference type="NCBI Taxonomy" id="395961"/>
    <lineage>
        <taxon>Bacteria</taxon>
        <taxon>Bacillati</taxon>
        <taxon>Cyanobacteriota</taxon>
        <taxon>Cyanophyceae</taxon>
        <taxon>Gomontiellales</taxon>
        <taxon>Cyanothecaceae</taxon>
        <taxon>Cyanothece</taxon>
    </lineage>
</organism>
<comment type="similarity">
    <text evidence="1">Belongs to the ATP-dependent AMP-binding enzyme family.</text>
</comment>
<dbReference type="eggNOG" id="COG0318">
    <property type="taxonomic scope" value="Bacteria"/>
</dbReference>
<name>B8HKY7_CYAP4</name>
<dbReference type="InterPro" id="IPR040097">
    <property type="entry name" value="FAAL/FAAC"/>
</dbReference>
<dbReference type="PROSITE" id="PS00455">
    <property type="entry name" value="AMP_BINDING"/>
    <property type="match status" value="1"/>
</dbReference>
<dbReference type="GO" id="GO:0071766">
    <property type="term" value="P:Actinobacterium-type cell wall biogenesis"/>
    <property type="evidence" value="ECO:0007669"/>
    <property type="project" value="UniProtKB-ARBA"/>
</dbReference>
<gene>
    <name evidence="7" type="ordered locus">Cyan7425_2876</name>
</gene>
<dbReference type="InterPro" id="IPR020845">
    <property type="entry name" value="AMP-binding_CS"/>
</dbReference>
<proteinExistence type="inferred from homology"/>
<feature type="domain" description="AMP-dependent synthetase/ligase" evidence="5">
    <location>
        <begin position="20"/>
        <end position="419"/>
    </location>
</feature>
<evidence type="ECO:0000256" key="1">
    <source>
        <dbReference type="ARBA" id="ARBA00006432"/>
    </source>
</evidence>
<dbReference type="Gene3D" id="3.40.50.12780">
    <property type="entry name" value="N-terminal domain of ligase-like"/>
    <property type="match status" value="1"/>
</dbReference>
<dbReference type="HOGENOM" id="CLU_000022_23_7_3"/>
<evidence type="ECO:0000259" key="6">
    <source>
        <dbReference type="Pfam" id="PF23024"/>
    </source>
</evidence>
<dbReference type="CDD" id="cd05931">
    <property type="entry name" value="FAAL"/>
    <property type="match status" value="1"/>
</dbReference>
<dbReference type="FunFam" id="3.40.50.12780:FF:000013">
    <property type="entry name" value="Long-chain-fatty-acid--AMP ligase FadD32"/>
    <property type="match status" value="1"/>
</dbReference>
<evidence type="ECO:0000313" key="7">
    <source>
        <dbReference type="EMBL" id="ACL45219.1"/>
    </source>
</evidence>
<keyword evidence="4" id="KW-0443">Lipid metabolism</keyword>
<dbReference type="GO" id="GO:0005886">
    <property type="term" value="C:plasma membrane"/>
    <property type="evidence" value="ECO:0007669"/>
    <property type="project" value="TreeGrafter"/>
</dbReference>
<protein>
    <submittedName>
        <fullName evidence="7">AMP-dependent synthetase and ligase</fullName>
    </submittedName>
</protein>
<dbReference type="SUPFAM" id="SSF56801">
    <property type="entry name" value="Acetyl-CoA synthetase-like"/>
    <property type="match status" value="1"/>
</dbReference>
<dbReference type="InterPro" id="IPR042099">
    <property type="entry name" value="ANL_N_sf"/>
</dbReference>
<sequence length="586" mass="65004">MIAPRAAQQLPCKTLVDRLRHYAQSSPQQVAYRFQRDNQNVEELTYGDLDRQARTIAAYLQAQVPLGDRILLIYPPGLDFIAAFLGCLSAGMVAVPTRLPRHGDQLAALDNVAIDAGTTLFLTTQESLTELSVLMAERSLPLAFPDRWSGLATDTLVQIEDDWQIPDLNGEQLAFLQYTSGSTGNPKGVMVSHANILHNSEIIYQAFGHSAQSEGVIWLPPFHDMGLIGGILQPLYGGFPVILMSPEAVMIRPLTWLKAITRYRATTSGGPNFAYDWCVQRIKPEQLNQLDLSSWEIAFTGAEPVRPDTLKQFAAKFACCGFRAEAFYPCYGMAETTLFITGGTKGQQPPIVQVDAKALEQHQVIPSQEQGRMRELVSCGYAWSDQRVVVVDSDALTACGEGQVGEIWVAGESVSQGYWNKPWETELVFQAYLSDTGEGPFLRTGDLGVWLQGELYITGRLKDIIIIRGRNYYPQDFELTVQRSHPALQTEGCAAFAVEVGQQERLILLVELKRQHGLTEPQLTSLVQTIQQRITQEHEIGVDEIVLLRSGTIPKTSSGKIRRRSCRDAYLSGELTTNLQGEKVCI</sequence>
<dbReference type="Gene3D" id="3.30.300.30">
    <property type="match status" value="1"/>
</dbReference>
<dbReference type="AlphaFoldDB" id="B8HKY7"/>
<feature type="domain" description="AMP-binding enzyme C-terminal" evidence="6">
    <location>
        <begin position="463"/>
        <end position="577"/>
    </location>
</feature>
<dbReference type="Pfam" id="PF23024">
    <property type="entry name" value="AMP-dom_DIP2-like"/>
    <property type="match status" value="1"/>
</dbReference>
<dbReference type="GO" id="GO:0070566">
    <property type="term" value="F:adenylyltransferase activity"/>
    <property type="evidence" value="ECO:0007669"/>
    <property type="project" value="TreeGrafter"/>
</dbReference>
<dbReference type="EMBL" id="CP001344">
    <property type="protein sequence ID" value="ACL45219.1"/>
    <property type="molecule type" value="Genomic_DNA"/>
</dbReference>
<evidence type="ECO:0000256" key="3">
    <source>
        <dbReference type="ARBA" id="ARBA00022832"/>
    </source>
</evidence>
<evidence type="ECO:0000259" key="5">
    <source>
        <dbReference type="Pfam" id="PF00501"/>
    </source>
</evidence>
<dbReference type="InterPro" id="IPR000873">
    <property type="entry name" value="AMP-dep_synth/lig_dom"/>
</dbReference>
<dbReference type="KEGG" id="cyn:Cyan7425_2876"/>
<dbReference type="InterPro" id="IPR045851">
    <property type="entry name" value="AMP-bd_C_sf"/>
</dbReference>
<evidence type="ECO:0000256" key="2">
    <source>
        <dbReference type="ARBA" id="ARBA00022598"/>
    </source>
</evidence>
<dbReference type="InterPro" id="IPR025110">
    <property type="entry name" value="AMP-bd_C"/>
</dbReference>
<dbReference type="PANTHER" id="PTHR22754:SF32">
    <property type="entry name" value="DISCO-INTERACTING PROTEIN 2"/>
    <property type="match status" value="1"/>
</dbReference>
<evidence type="ECO:0000256" key="4">
    <source>
        <dbReference type="ARBA" id="ARBA00023098"/>
    </source>
</evidence>
<dbReference type="STRING" id="395961.Cyan7425_2876"/>
<reference evidence="7" key="1">
    <citation type="submission" date="2009-01" db="EMBL/GenBank/DDBJ databases">
        <title>Complete sequence of chromosome Cyanothece sp. PCC 7425.</title>
        <authorList>
            <consortium name="US DOE Joint Genome Institute"/>
            <person name="Lucas S."/>
            <person name="Copeland A."/>
            <person name="Lapidus A."/>
            <person name="Glavina del Rio T."/>
            <person name="Dalin E."/>
            <person name="Tice H."/>
            <person name="Bruce D."/>
            <person name="Goodwin L."/>
            <person name="Pitluck S."/>
            <person name="Sims D."/>
            <person name="Meineke L."/>
            <person name="Brettin T."/>
            <person name="Detter J.C."/>
            <person name="Han C."/>
            <person name="Larimer F."/>
            <person name="Land M."/>
            <person name="Hauser L."/>
            <person name="Kyrpides N."/>
            <person name="Ovchinnikova G."/>
            <person name="Liberton M."/>
            <person name="Stoeckel J."/>
            <person name="Banerjee A."/>
            <person name="Singh A."/>
            <person name="Page L."/>
            <person name="Sato H."/>
            <person name="Zhao L."/>
            <person name="Sherman L."/>
            <person name="Pakrasi H."/>
            <person name="Richardson P."/>
        </authorList>
    </citation>
    <scope>NUCLEOTIDE SEQUENCE</scope>
    <source>
        <strain evidence="7">PCC 7425</strain>
    </source>
</reference>
<dbReference type="PANTHER" id="PTHR22754">
    <property type="entry name" value="DISCO-INTERACTING PROTEIN 2 DIP2 -RELATED"/>
    <property type="match status" value="1"/>
</dbReference>
<keyword evidence="3" id="KW-0276">Fatty acid metabolism</keyword>
<dbReference type="Pfam" id="PF00501">
    <property type="entry name" value="AMP-binding"/>
    <property type="match status" value="1"/>
</dbReference>
<accession>B8HKY7</accession>